<reference evidence="6" key="2">
    <citation type="submission" date="2023-05" db="EMBL/GenBank/DDBJ databases">
        <authorList>
            <consortium name="Lawrence Berkeley National Laboratory"/>
            <person name="Steindorff A."/>
            <person name="Hensen N."/>
            <person name="Bonometti L."/>
            <person name="Westerberg I."/>
            <person name="Brannstrom I.O."/>
            <person name="Guillou S."/>
            <person name="Cros-Aarteil S."/>
            <person name="Calhoun S."/>
            <person name="Haridas S."/>
            <person name="Kuo A."/>
            <person name="Mondo S."/>
            <person name="Pangilinan J."/>
            <person name="Riley R."/>
            <person name="Labutti K."/>
            <person name="Andreopoulos B."/>
            <person name="Lipzen A."/>
            <person name="Chen C."/>
            <person name="Yanf M."/>
            <person name="Daum C."/>
            <person name="Ng V."/>
            <person name="Clum A."/>
            <person name="Ohm R."/>
            <person name="Martin F."/>
            <person name="Silar P."/>
            <person name="Natvig D."/>
            <person name="Lalanne C."/>
            <person name="Gautier V."/>
            <person name="Ament-Velasquez S.L."/>
            <person name="Kruys A."/>
            <person name="Hutchinson M.I."/>
            <person name="Powell A.J."/>
            <person name="Barry K."/>
            <person name="Miller A.N."/>
            <person name="Grigoriev I.V."/>
            <person name="Debuchy R."/>
            <person name="Gladieux P."/>
            <person name="Thoren M.H."/>
            <person name="Johannesson H."/>
        </authorList>
    </citation>
    <scope>NUCLEOTIDE SEQUENCE</scope>
    <source>
        <strain evidence="6">CBS 538.74</strain>
    </source>
</reference>
<comment type="caution">
    <text evidence="6">The sequence shown here is derived from an EMBL/GenBank/DDBJ whole genome shotgun (WGS) entry which is preliminary data.</text>
</comment>
<dbReference type="InterPro" id="IPR019826">
    <property type="entry name" value="Carboxylesterase_B_AS"/>
</dbReference>
<evidence type="ECO:0000256" key="2">
    <source>
        <dbReference type="ARBA" id="ARBA00022801"/>
    </source>
</evidence>
<keyword evidence="7" id="KW-1185">Reference proteome</keyword>
<comment type="similarity">
    <text evidence="1 3">Belongs to the type-B carboxylesterase/lipase family.</text>
</comment>
<dbReference type="SUPFAM" id="SSF53474">
    <property type="entry name" value="alpha/beta-Hydrolases"/>
    <property type="match status" value="1"/>
</dbReference>
<dbReference type="PROSITE" id="PS00122">
    <property type="entry name" value="CARBOXYLESTERASE_B_1"/>
    <property type="match status" value="1"/>
</dbReference>
<dbReference type="PROSITE" id="PS00941">
    <property type="entry name" value="CARBOXYLESTERASE_B_2"/>
    <property type="match status" value="1"/>
</dbReference>
<dbReference type="AlphaFoldDB" id="A0AAN6ZWI5"/>
<evidence type="ECO:0000256" key="1">
    <source>
        <dbReference type="ARBA" id="ARBA00005964"/>
    </source>
</evidence>
<dbReference type="Gene3D" id="3.40.50.1820">
    <property type="entry name" value="alpha/beta hydrolase"/>
    <property type="match status" value="1"/>
</dbReference>
<dbReference type="PANTHER" id="PTHR11559">
    <property type="entry name" value="CARBOXYLESTERASE"/>
    <property type="match status" value="1"/>
</dbReference>
<protein>
    <recommendedName>
        <fullName evidence="3">Carboxylic ester hydrolase</fullName>
        <ecNumber evidence="3">3.1.1.-</ecNumber>
    </recommendedName>
</protein>
<dbReference type="InterPro" id="IPR019819">
    <property type="entry name" value="Carboxylesterase_B_CS"/>
</dbReference>
<evidence type="ECO:0000259" key="5">
    <source>
        <dbReference type="Pfam" id="PF00135"/>
    </source>
</evidence>
<dbReference type="EMBL" id="MU856963">
    <property type="protein sequence ID" value="KAK4152739.1"/>
    <property type="molecule type" value="Genomic_DNA"/>
</dbReference>
<evidence type="ECO:0000256" key="3">
    <source>
        <dbReference type="RuleBase" id="RU361235"/>
    </source>
</evidence>
<feature type="domain" description="Carboxylesterase type B" evidence="5">
    <location>
        <begin position="25"/>
        <end position="457"/>
    </location>
</feature>
<organism evidence="6 7">
    <name type="scientific">Chaetomidium leptoderma</name>
    <dbReference type="NCBI Taxonomy" id="669021"/>
    <lineage>
        <taxon>Eukaryota</taxon>
        <taxon>Fungi</taxon>
        <taxon>Dikarya</taxon>
        <taxon>Ascomycota</taxon>
        <taxon>Pezizomycotina</taxon>
        <taxon>Sordariomycetes</taxon>
        <taxon>Sordariomycetidae</taxon>
        <taxon>Sordariales</taxon>
        <taxon>Chaetomiaceae</taxon>
        <taxon>Chaetomidium</taxon>
    </lineage>
</organism>
<feature type="compositionally biased region" description="Polar residues" evidence="4">
    <location>
        <begin position="444"/>
        <end position="459"/>
    </location>
</feature>
<name>A0AAN6ZWI5_9PEZI</name>
<keyword evidence="2 3" id="KW-0378">Hydrolase</keyword>
<accession>A0AAN6ZWI5</accession>
<dbReference type="EC" id="3.1.1.-" evidence="3"/>
<evidence type="ECO:0000313" key="7">
    <source>
        <dbReference type="Proteomes" id="UP001302745"/>
    </source>
</evidence>
<dbReference type="InterPro" id="IPR050309">
    <property type="entry name" value="Type-B_Carboxylest/Lipase"/>
</dbReference>
<dbReference type="Pfam" id="PF00135">
    <property type="entry name" value="COesterase"/>
    <property type="match status" value="1"/>
</dbReference>
<reference evidence="6" key="1">
    <citation type="journal article" date="2023" name="Mol. Phylogenet. Evol.">
        <title>Genome-scale phylogeny and comparative genomics of the fungal order Sordariales.</title>
        <authorList>
            <person name="Hensen N."/>
            <person name="Bonometti L."/>
            <person name="Westerberg I."/>
            <person name="Brannstrom I.O."/>
            <person name="Guillou S."/>
            <person name="Cros-Aarteil S."/>
            <person name="Calhoun S."/>
            <person name="Haridas S."/>
            <person name="Kuo A."/>
            <person name="Mondo S."/>
            <person name="Pangilinan J."/>
            <person name="Riley R."/>
            <person name="LaButti K."/>
            <person name="Andreopoulos B."/>
            <person name="Lipzen A."/>
            <person name="Chen C."/>
            <person name="Yan M."/>
            <person name="Daum C."/>
            <person name="Ng V."/>
            <person name="Clum A."/>
            <person name="Steindorff A."/>
            <person name="Ohm R.A."/>
            <person name="Martin F."/>
            <person name="Silar P."/>
            <person name="Natvig D.O."/>
            <person name="Lalanne C."/>
            <person name="Gautier V."/>
            <person name="Ament-Velasquez S.L."/>
            <person name="Kruys A."/>
            <person name="Hutchinson M.I."/>
            <person name="Powell A.J."/>
            <person name="Barry K."/>
            <person name="Miller A.N."/>
            <person name="Grigoriev I.V."/>
            <person name="Debuchy R."/>
            <person name="Gladieux P."/>
            <person name="Hiltunen Thoren M."/>
            <person name="Johannesson H."/>
        </authorList>
    </citation>
    <scope>NUCLEOTIDE SEQUENCE</scope>
    <source>
        <strain evidence="6">CBS 538.74</strain>
    </source>
</reference>
<evidence type="ECO:0000313" key="6">
    <source>
        <dbReference type="EMBL" id="KAK4152739.1"/>
    </source>
</evidence>
<dbReference type="InterPro" id="IPR002018">
    <property type="entry name" value="CarbesteraseB"/>
</dbReference>
<dbReference type="GO" id="GO:0016787">
    <property type="term" value="F:hydrolase activity"/>
    <property type="evidence" value="ECO:0007669"/>
    <property type="project" value="UniProtKB-KW"/>
</dbReference>
<gene>
    <name evidence="6" type="ORF">C8A00DRAFT_44225</name>
</gene>
<feature type="region of interest" description="Disordered" evidence="4">
    <location>
        <begin position="444"/>
        <end position="467"/>
    </location>
</feature>
<proteinExistence type="inferred from homology"/>
<dbReference type="InterPro" id="IPR029058">
    <property type="entry name" value="AB_hydrolase_fold"/>
</dbReference>
<evidence type="ECO:0000256" key="4">
    <source>
        <dbReference type="SAM" id="MobiDB-lite"/>
    </source>
</evidence>
<sequence length="467" mass="49276">MSPQRSLKRCHLCRNNYLTQVPSATVIVDKFLGIPYAAAPERFRAAQPRLGGSLRVIATKQPPACIQQSGSGGSSGSEDCLFLNLFAPRIGWGKTNRKRAVMLWFYGGALSFGSINGVDGSSFAANQDIILVAPNYRLGVFGFPGNVSGLPPDELNPGFRDQKMVLRWVQENIASFGGDPTKVTIFGESAGAVSVDSHLMSELSDHPPFRAAILESGGLHTFNRIALNIGPVVTGMGTGNKAGEAQLLTLAKYMNCSAESAVPCLQAKPLAEIKAAVSSLNLLFAPVDDGGKTSVADTDSARRAGRTARVPVLIGSTFMEGNIFPAQALRSKSLEEWAHFIYPDDTTAAAAVVSAYAIGSSDDAVRLLHSDFQFACTTTYDSNIISSIGIPTWRYMFNASLPSGLASHGSEVSFVFGGPQNGGANQALSAKIQAAWADFAKSPTSGPGWTKYSPTTPSLANLGGEGN</sequence>
<dbReference type="Proteomes" id="UP001302745">
    <property type="component" value="Unassembled WGS sequence"/>
</dbReference>